<evidence type="ECO:0000313" key="1">
    <source>
        <dbReference type="EMBL" id="KAA5607793.1"/>
    </source>
</evidence>
<comment type="caution">
    <text evidence="1">The sequence shown here is derived from an EMBL/GenBank/DDBJ whole genome shotgun (WGS) entry which is preliminary data.</text>
</comment>
<evidence type="ECO:0000313" key="2">
    <source>
        <dbReference type="Proteomes" id="UP000325255"/>
    </source>
</evidence>
<name>A0A5M6IHM9_9PROT</name>
<accession>A0A5M6IHM9</accession>
<proteinExistence type="predicted"/>
<dbReference type="RefSeq" id="WP_150045886.1">
    <property type="nucleotide sequence ID" value="NZ_OW485601.1"/>
</dbReference>
<dbReference type="OrthoDB" id="6689728at2"/>
<sequence>MAEQHVIRVLRDKRSELAGLVKGLERELGEHRAALMHLDVTMRLFDPETRPEEIGPRQRRRCNAWFRPGECLRLIYDVLRDAPQPMTTREVVERMTELKSISLSDDCQHALIQKTVLASLNRAKDTIERVETAGVVRWRVRQAARERCQ</sequence>
<keyword evidence="2" id="KW-1185">Reference proteome</keyword>
<dbReference type="Proteomes" id="UP000325255">
    <property type="component" value="Unassembled WGS sequence"/>
</dbReference>
<dbReference type="AlphaFoldDB" id="A0A5M6IHM9"/>
<organism evidence="1 2">
    <name type="scientific">Rhodovastum atsumiense</name>
    <dbReference type="NCBI Taxonomy" id="504468"/>
    <lineage>
        <taxon>Bacteria</taxon>
        <taxon>Pseudomonadati</taxon>
        <taxon>Pseudomonadota</taxon>
        <taxon>Alphaproteobacteria</taxon>
        <taxon>Acetobacterales</taxon>
        <taxon>Acetobacteraceae</taxon>
        <taxon>Rhodovastum</taxon>
    </lineage>
</organism>
<gene>
    <name evidence="1" type="ORF">F1189_31980</name>
</gene>
<protein>
    <submittedName>
        <fullName evidence="1">Uncharacterized protein</fullName>
    </submittedName>
</protein>
<dbReference type="EMBL" id="VWPK01000185">
    <property type="protein sequence ID" value="KAA5607793.1"/>
    <property type="molecule type" value="Genomic_DNA"/>
</dbReference>
<reference evidence="1 2" key="1">
    <citation type="submission" date="2019-09" db="EMBL/GenBank/DDBJ databases">
        <title>Genome sequence of Rhodovastum atsumiense, a diverse member of the Acetobacteraceae family of non-sulfur purple photosynthetic bacteria.</title>
        <authorList>
            <person name="Meyer T."/>
            <person name="Kyndt J."/>
        </authorList>
    </citation>
    <scope>NUCLEOTIDE SEQUENCE [LARGE SCALE GENOMIC DNA]</scope>
    <source>
        <strain evidence="1 2">DSM 21279</strain>
    </source>
</reference>